<evidence type="ECO:0000259" key="8">
    <source>
        <dbReference type="Pfam" id="PF02687"/>
    </source>
</evidence>
<feature type="domain" description="MacB-like periplasmic core" evidence="9">
    <location>
        <begin position="503"/>
        <end position="663"/>
    </location>
</feature>
<dbReference type="Pfam" id="PF12704">
    <property type="entry name" value="MacB_PCD"/>
    <property type="match status" value="2"/>
</dbReference>
<feature type="domain" description="MacB-like periplasmic core" evidence="9">
    <location>
        <begin position="114"/>
        <end position="249"/>
    </location>
</feature>
<dbReference type="Proteomes" id="UP000659697">
    <property type="component" value="Unassembled WGS sequence"/>
</dbReference>
<evidence type="ECO:0000313" key="11">
    <source>
        <dbReference type="Proteomes" id="UP000659697"/>
    </source>
</evidence>
<feature type="domain" description="ABC3 transporter permease C-terminal" evidence="8">
    <location>
        <begin position="293"/>
        <end position="397"/>
    </location>
</feature>
<name>A0ABQ3KYV1_9ALTE</name>
<evidence type="ECO:0000256" key="5">
    <source>
        <dbReference type="ARBA" id="ARBA00023136"/>
    </source>
</evidence>
<evidence type="ECO:0000256" key="3">
    <source>
        <dbReference type="ARBA" id="ARBA00022692"/>
    </source>
</evidence>
<feature type="transmembrane region" description="Helical" evidence="7">
    <location>
        <begin position="20"/>
        <end position="41"/>
    </location>
</feature>
<feature type="domain" description="ABC3 transporter permease C-terminal" evidence="8">
    <location>
        <begin position="705"/>
        <end position="815"/>
    </location>
</feature>
<feature type="transmembrane region" description="Helical" evidence="7">
    <location>
        <begin position="287"/>
        <end position="309"/>
    </location>
</feature>
<evidence type="ECO:0000256" key="2">
    <source>
        <dbReference type="ARBA" id="ARBA00022475"/>
    </source>
</evidence>
<evidence type="ECO:0000256" key="1">
    <source>
        <dbReference type="ARBA" id="ARBA00004651"/>
    </source>
</evidence>
<dbReference type="InterPro" id="IPR003838">
    <property type="entry name" value="ABC3_permease_C"/>
</dbReference>
<comment type="subcellular location">
    <subcellularLocation>
        <location evidence="1">Cell membrane</location>
        <topology evidence="1">Multi-pass membrane protein</topology>
    </subcellularLocation>
</comment>
<organism evidence="10 11">
    <name type="scientific">Alishewanella longhuensis</name>
    <dbReference type="NCBI Taxonomy" id="1091037"/>
    <lineage>
        <taxon>Bacteria</taxon>
        <taxon>Pseudomonadati</taxon>
        <taxon>Pseudomonadota</taxon>
        <taxon>Gammaproteobacteria</taxon>
        <taxon>Alteromonadales</taxon>
        <taxon>Alteromonadaceae</taxon>
        <taxon>Alishewanella</taxon>
    </lineage>
</organism>
<evidence type="ECO:0000256" key="7">
    <source>
        <dbReference type="SAM" id="Phobius"/>
    </source>
</evidence>
<comment type="caution">
    <text evidence="10">The sequence shown here is derived from an EMBL/GenBank/DDBJ whole genome shotgun (WGS) entry which is preliminary data.</text>
</comment>
<evidence type="ECO:0000313" key="10">
    <source>
        <dbReference type="EMBL" id="GHG67598.1"/>
    </source>
</evidence>
<feature type="transmembrane region" description="Helical" evidence="7">
    <location>
        <begin position="340"/>
        <end position="362"/>
    </location>
</feature>
<feature type="transmembrane region" description="Helical" evidence="7">
    <location>
        <begin position="757"/>
        <end position="775"/>
    </location>
</feature>
<dbReference type="InterPro" id="IPR050250">
    <property type="entry name" value="Macrolide_Exporter_MacB"/>
</dbReference>
<keyword evidence="5 7" id="KW-0472">Membrane</keyword>
<dbReference type="Pfam" id="PF02687">
    <property type="entry name" value="FtsX"/>
    <property type="match status" value="2"/>
</dbReference>
<dbReference type="RefSeq" id="WP_189432151.1">
    <property type="nucleotide sequence ID" value="NZ_BNAO01000003.1"/>
</dbReference>
<dbReference type="InterPro" id="IPR025857">
    <property type="entry name" value="MacB_PCD"/>
</dbReference>
<keyword evidence="4 7" id="KW-1133">Transmembrane helix</keyword>
<dbReference type="PANTHER" id="PTHR30572">
    <property type="entry name" value="MEMBRANE COMPONENT OF TRANSPORTER-RELATED"/>
    <property type="match status" value="1"/>
</dbReference>
<feature type="transmembrane region" description="Helical" evidence="7">
    <location>
        <begin position="696"/>
        <end position="721"/>
    </location>
</feature>
<evidence type="ECO:0000256" key="6">
    <source>
        <dbReference type="ARBA" id="ARBA00038076"/>
    </source>
</evidence>
<protein>
    <recommendedName>
        <fullName evidence="12">ABC transporter permease</fullName>
    </recommendedName>
</protein>
<dbReference type="PANTHER" id="PTHR30572:SF4">
    <property type="entry name" value="ABC TRANSPORTER PERMEASE YTRF"/>
    <property type="match status" value="1"/>
</dbReference>
<gene>
    <name evidence="10" type="ORF">GCM10010919_16400</name>
</gene>
<accession>A0ABQ3KYV1</accession>
<feature type="transmembrane region" description="Helical" evidence="7">
    <location>
        <begin position="382"/>
        <end position="401"/>
    </location>
</feature>
<keyword evidence="11" id="KW-1185">Reference proteome</keyword>
<evidence type="ECO:0008006" key="12">
    <source>
        <dbReference type="Google" id="ProtNLM"/>
    </source>
</evidence>
<sequence length="823" mass="89915">MFTIKDFSTAFYALSKAKGYALTVILTLGLTLGTLVAMFNLNYQILAAPLPYPDDEHLVVGSASWLAKDGSVLFQRVLPNSTFPVYQQPSDKLSDHALYGYSFTDMTLRDLPHSPVIQVAYATSGFMRMYQMPMLHGRAFSQDEDTGSHQPVAVLSEQLWRSQYNSEPAVVGRTVRIGEQDYKVIGIASALFTEPRLVGPSRHTDVWLPWDFNPVVPRDRTSVSGWQFYLAKLKSPDLRQAFAQELTALVDNSYQDAALSNQSGRSLVFNAEPLRQILHGDSGNRTLWMLAGSMLLLLIAATNIMNLLFSRAARQQRAMSIQVALGAQRRHILGSILAELSWLLLGALLLAFLVAEAAYALLREYAADSLPGIAALGLDWPVLLFALLSCLLLGLCFAQLINTQINYRAIQQNLQSSGKGSGVQISRRSRQLLIGAQVMLAAMLLVCCLQVLLQALVQLRQDVGFASRDRYQITIDDATPAPAAGLPAEQRFALLRQRTTELMQVRDILLQHPAVEAASVTNYPPVSFDGLFGILNAVADPAEPSQALISRYTSTDQHYFPMFAIPLLQGRNFTAQEVSTQSLVVIINQTFAEKLRPDGQVLGLRLHNPTGSQSYEIIGVSANHQLPDAWSAIEPNRSYMPRSVSGSASLVLQLKPGMSIDKTVINQAMTQVSPQFKAAAMHSMADNIDRVLLRNYLAAAVTSALVVLSFVLAAIGIYGVLSYNVQLRRFELGVRMAIGARPATILRQLLGENLKPVGAGLALAALLLVALWLALQHSTLSIALSAGGFALPLVLIVLLTVLTSLLSVWGIIRKPAIYALQGQ</sequence>
<keyword evidence="3 7" id="KW-0812">Transmembrane</keyword>
<keyword evidence="2" id="KW-1003">Cell membrane</keyword>
<proteinExistence type="inferred from homology"/>
<dbReference type="EMBL" id="BNAO01000003">
    <property type="protein sequence ID" value="GHG67598.1"/>
    <property type="molecule type" value="Genomic_DNA"/>
</dbReference>
<evidence type="ECO:0000259" key="9">
    <source>
        <dbReference type="Pfam" id="PF12704"/>
    </source>
</evidence>
<feature type="transmembrane region" description="Helical" evidence="7">
    <location>
        <begin position="432"/>
        <end position="453"/>
    </location>
</feature>
<evidence type="ECO:0000256" key="4">
    <source>
        <dbReference type="ARBA" id="ARBA00022989"/>
    </source>
</evidence>
<reference evidence="11" key="1">
    <citation type="journal article" date="2019" name="Int. J. Syst. Evol. Microbiol.">
        <title>The Global Catalogue of Microorganisms (GCM) 10K type strain sequencing project: providing services to taxonomists for standard genome sequencing and annotation.</title>
        <authorList>
            <consortium name="The Broad Institute Genomics Platform"/>
            <consortium name="The Broad Institute Genome Sequencing Center for Infectious Disease"/>
            <person name="Wu L."/>
            <person name="Ma J."/>
        </authorList>
    </citation>
    <scope>NUCLEOTIDE SEQUENCE [LARGE SCALE GENOMIC DNA]</scope>
    <source>
        <strain evidence="11">CGMCC 1.7003</strain>
    </source>
</reference>
<comment type="similarity">
    <text evidence="6">Belongs to the ABC-4 integral membrane protein family.</text>
</comment>
<feature type="transmembrane region" description="Helical" evidence="7">
    <location>
        <begin position="787"/>
        <end position="812"/>
    </location>
</feature>